<dbReference type="InterPro" id="IPR036236">
    <property type="entry name" value="Znf_C2H2_sf"/>
</dbReference>
<dbReference type="PROSITE" id="PS50157">
    <property type="entry name" value="ZINC_FINGER_C2H2_2"/>
    <property type="match status" value="3"/>
</dbReference>
<feature type="domain" description="C2H2-type" evidence="9">
    <location>
        <begin position="84"/>
        <end position="106"/>
    </location>
</feature>
<organism evidence="10 11">
    <name type="scientific">Eragrostis curvula</name>
    <name type="common">weeping love grass</name>
    <dbReference type="NCBI Taxonomy" id="38414"/>
    <lineage>
        <taxon>Eukaryota</taxon>
        <taxon>Viridiplantae</taxon>
        <taxon>Streptophyta</taxon>
        <taxon>Embryophyta</taxon>
        <taxon>Tracheophyta</taxon>
        <taxon>Spermatophyta</taxon>
        <taxon>Magnoliopsida</taxon>
        <taxon>Liliopsida</taxon>
        <taxon>Poales</taxon>
        <taxon>Poaceae</taxon>
        <taxon>PACMAD clade</taxon>
        <taxon>Chloridoideae</taxon>
        <taxon>Eragrostideae</taxon>
        <taxon>Eragrostidinae</taxon>
        <taxon>Eragrostis</taxon>
    </lineage>
</organism>
<dbReference type="GO" id="GO:0008270">
    <property type="term" value="F:zinc ion binding"/>
    <property type="evidence" value="ECO:0007669"/>
    <property type="project" value="UniProtKB-KW"/>
</dbReference>
<dbReference type="AlphaFoldDB" id="A0A5J9TWI4"/>
<evidence type="ECO:0000256" key="7">
    <source>
        <dbReference type="PROSITE-ProRule" id="PRU00042"/>
    </source>
</evidence>
<dbReference type="GO" id="GO:0000976">
    <property type="term" value="F:transcription cis-regulatory region binding"/>
    <property type="evidence" value="ECO:0007669"/>
    <property type="project" value="TreeGrafter"/>
</dbReference>
<evidence type="ECO:0000256" key="1">
    <source>
        <dbReference type="ARBA" id="ARBA00022723"/>
    </source>
</evidence>
<gene>
    <name evidence="10" type="ORF">EJB05_39177</name>
</gene>
<dbReference type="PROSITE" id="PS00028">
    <property type="entry name" value="ZINC_FINGER_C2H2_1"/>
    <property type="match status" value="3"/>
</dbReference>
<evidence type="ECO:0000256" key="2">
    <source>
        <dbReference type="ARBA" id="ARBA00022737"/>
    </source>
</evidence>
<dbReference type="Gramene" id="TVU15645">
    <property type="protein sequence ID" value="TVU15645"/>
    <property type="gene ID" value="EJB05_39177"/>
</dbReference>
<dbReference type="EMBL" id="RWGY01000031">
    <property type="protein sequence ID" value="TVU15645.1"/>
    <property type="molecule type" value="Genomic_DNA"/>
</dbReference>
<accession>A0A5J9TWI4</accession>
<keyword evidence="1" id="KW-0479">Metal-binding</keyword>
<dbReference type="SMART" id="SM00355">
    <property type="entry name" value="ZnF_C2H2"/>
    <property type="match status" value="3"/>
</dbReference>
<sequence length="541" mass="57561">MDLRAYYIQAAEAAAAAIHAADDDDDDEVTELTPKAVLLKLEVQAGTADGAQVSRRGSCGLSPLGVGSAEAGMVVEERSGGRDLTCPECGKTFLSDRAMYGHLRSHPERGYKGATRPATAAVDGDKRPRKVLRKDAADESPATYTSAAVSKWPVTAKRGRASFAPSAGGASFVAAATQSSSSWCSEEEEAAMILLEMASRGGTVSETQQPAVKPAVRTRDAGHQMPDVEQQPMLLDDDHVAQNQTPELLQLMPPDDHVACAVAAHQQTLEDDSQQIFRLELSLRSCPRRGSRQEQHACEPGARRRRRRRRAKKHKKRRVLQDADRTPPGRTASPEAADAKPPTAARRIPSPASDKKHECTTCRKSFPTHQALGGHMSSHAKDAKLAARHDDDPAVVQAMRNILAHRKQKISSNAVGGGTGAAAERGVACASQEGTVLAVAGQQGAVLAGAGQEGQVGAVLAVAVQEHHDVEPPAPVPQSPPQHVCPECSMTFPSGQALGGHKRKHWYPEKKQAKADAALAAAPQNFDLNELPSEGDDENQP</sequence>
<evidence type="ECO:0000259" key="9">
    <source>
        <dbReference type="PROSITE" id="PS50157"/>
    </source>
</evidence>
<evidence type="ECO:0000256" key="4">
    <source>
        <dbReference type="ARBA" id="ARBA00022833"/>
    </source>
</evidence>
<feature type="non-terminal residue" evidence="10">
    <location>
        <position position="1"/>
    </location>
</feature>
<feature type="compositionally biased region" description="Basic residues" evidence="8">
    <location>
        <begin position="303"/>
        <end position="318"/>
    </location>
</feature>
<reference evidence="10 11" key="1">
    <citation type="journal article" date="2019" name="Sci. Rep.">
        <title>A high-quality genome of Eragrostis curvula grass provides insights into Poaceae evolution and supports new strategies to enhance forage quality.</title>
        <authorList>
            <person name="Carballo J."/>
            <person name="Santos B.A.C.M."/>
            <person name="Zappacosta D."/>
            <person name="Garbus I."/>
            <person name="Selva J.P."/>
            <person name="Gallo C.A."/>
            <person name="Diaz A."/>
            <person name="Albertini E."/>
            <person name="Caccamo M."/>
            <person name="Echenique V."/>
        </authorList>
    </citation>
    <scope>NUCLEOTIDE SEQUENCE [LARGE SCALE GENOMIC DNA]</scope>
    <source>
        <strain evidence="11">cv. Victoria</strain>
        <tissue evidence="10">Leaf</tissue>
    </source>
</reference>
<evidence type="ECO:0000256" key="3">
    <source>
        <dbReference type="ARBA" id="ARBA00022771"/>
    </source>
</evidence>
<dbReference type="InterPro" id="IPR044653">
    <property type="entry name" value="AZF1/2/3-like"/>
</dbReference>
<name>A0A5J9TWI4_9POAL</name>
<comment type="caution">
    <text evidence="10">The sequence shown here is derived from an EMBL/GenBank/DDBJ whole genome shotgun (WGS) entry which is preliminary data.</text>
</comment>
<feature type="region of interest" description="Disordered" evidence="8">
    <location>
        <begin position="287"/>
        <end position="359"/>
    </location>
</feature>
<dbReference type="OrthoDB" id="6077919at2759"/>
<dbReference type="SUPFAM" id="SSF57667">
    <property type="entry name" value="beta-beta-alpha zinc fingers"/>
    <property type="match status" value="1"/>
</dbReference>
<dbReference type="Proteomes" id="UP000324897">
    <property type="component" value="Unassembled WGS sequence"/>
</dbReference>
<feature type="domain" description="C2H2-type" evidence="9">
    <location>
        <begin position="357"/>
        <end position="384"/>
    </location>
</feature>
<feature type="domain" description="C2H2-type" evidence="9">
    <location>
        <begin position="483"/>
        <end position="505"/>
    </location>
</feature>
<protein>
    <recommendedName>
        <fullName evidence="9">C2H2-type domain-containing protein</fullName>
    </recommendedName>
</protein>
<dbReference type="GO" id="GO:0003700">
    <property type="term" value="F:DNA-binding transcription factor activity"/>
    <property type="evidence" value="ECO:0007669"/>
    <property type="project" value="InterPro"/>
</dbReference>
<evidence type="ECO:0000256" key="5">
    <source>
        <dbReference type="ARBA" id="ARBA00023015"/>
    </source>
</evidence>
<evidence type="ECO:0000256" key="8">
    <source>
        <dbReference type="SAM" id="MobiDB-lite"/>
    </source>
</evidence>
<dbReference type="Pfam" id="PF13894">
    <property type="entry name" value="zf-C2H2_4"/>
    <property type="match status" value="1"/>
</dbReference>
<evidence type="ECO:0000313" key="10">
    <source>
        <dbReference type="EMBL" id="TVU15645.1"/>
    </source>
</evidence>
<keyword evidence="4" id="KW-0862">Zinc</keyword>
<proteinExistence type="predicted"/>
<dbReference type="GO" id="GO:0005634">
    <property type="term" value="C:nucleus"/>
    <property type="evidence" value="ECO:0007669"/>
    <property type="project" value="TreeGrafter"/>
</dbReference>
<dbReference type="PANTHER" id="PTHR45988:SF47">
    <property type="entry name" value="OSJNBA0089K21.8-LIKE PROTEIN"/>
    <property type="match status" value="1"/>
</dbReference>
<feature type="region of interest" description="Disordered" evidence="8">
    <location>
        <begin position="202"/>
        <end position="223"/>
    </location>
</feature>
<keyword evidence="2" id="KW-0677">Repeat</keyword>
<evidence type="ECO:0000256" key="6">
    <source>
        <dbReference type="ARBA" id="ARBA00023163"/>
    </source>
</evidence>
<keyword evidence="5" id="KW-0805">Transcription regulation</keyword>
<dbReference type="PANTHER" id="PTHR45988">
    <property type="entry name" value="C2H2 TYPE ZINC FINGER TRANSCRIPTION FACTOR FAMILY-RELATED"/>
    <property type="match status" value="1"/>
</dbReference>
<dbReference type="Pfam" id="PF13912">
    <property type="entry name" value="zf-C2H2_6"/>
    <property type="match status" value="2"/>
</dbReference>
<keyword evidence="3 7" id="KW-0863">Zinc-finger</keyword>
<evidence type="ECO:0000313" key="11">
    <source>
        <dbReference type="Proteomes" id="UP000324897"/>
    </source>
</evidence>
<feature type="region of interest" description="Disordered" evidence="8">
    <location>
        <begin position="105"/>
        <end position="127"/>
    </location>
</feature>
<keyword evidence="6" id="KW-0804">Transcription</keyword>
<dbReference type="InterPro" id="IPR013087">
    <property type="entry name" value="Znf_C2H2_type"/>
</dbReference>
<keyword evidence="11" id="KW-1185">Reference proteome</keyword>
<feature type="region of interest" description="Disordered" evidence="8">
    <location>
        <begin position="499"/>
        <end position="541"/>
    </location>
</feature>